<protein>
    <submittedName>
        <fullName evidence="2">LPS biosynthesis choline kinase</fullName>
    </submittedName>
</protein>
<dbReference type="InterPro" id="IPR011009">
    <property type="entry name" value="Kinase-like_dom_sf"/>
</dbReference>
<dbReference type="GO" id="GO:0004305">
    <property type="term" value="F:ethanolamine kinase activity"/>
    <property type="evidence" value="ECO:0007669"/>
    <property type="project" value="TreeGrafter"/>
</dbReference>
<comment type="caution">
    <text evidence="2">The sequence shown here is derived from an EMBL/GenBank/DDBJ whole genome shotgun (WGS) entry which is preliminary data.</text>
</comment>
<dbReference type="GO" id="GO:0005737">
    <property type="term" value="C:cytoplasm"/>
    <property type="evidence" value="ECO:0007669"/>
    <property type="project" value="TreeGrafter"/>
</dbReference>
<dbReference type="Proteomes" id="UP000281708">
    <property type="component" value="Unassembled WGS sequence"/>
</dbReference>
<reference evidence="2 3" key="1">
    <citation type="submission" date="2018-10" db="EMBL/GenBank/DDBJ databases">
        <title>Marmoricola sp. 4Q3S-7 whole genome shotgun sequence.</title>
        <authorList>
            <person name="Li F."/>
        </authorList>
    </citation>
    <scope>NUCLEOTIDE SEQUENCE [LARGE SCALE GENOMIC DNA]</scope>
    <source>
        <strain evidence="2 3">4Q3S-7</strain>
    </source>
</reference>
<dbReference type="GO" id="GO:0006646">
    <property type="term" value="P:phosphatidylethanolamine biosynthetic process"/>
    <property type="evidence" value="ECO:0007669"/>
    <property type="project" value="TreeGrafter"/>
</dbReference>
<keyword evidence="2" id="KW-0808">Transferase</keyword>
<organism evidence="2 3">
    <name type="scientific">Nocardioides mangrovicus</name>
    <dbReference type="NCBI Taxonomy" id="2478913"/>
    <lineage>
        <taxon>Bacteria</taxon>
        <taxon>Bacillati</taxon>
        <taxon>Actinomycetota</taxon>
        <taxon>Actinomycetes</taxon>
        <taxon>Propionibacteriales</taxon>
        <taxon>Nocardioidaceae</taxon>
        <taxon>Nocardioides</taxon>
    </lineage>
</organism>
<evidence type="ECO:0000259" key="1">
    <source>
        <dbReference type="Pfam" id="PF01636"/>
    </source>
</evidence>
<dbReference type="PANTHER" id="PTHR22603">
    <property type="entry name" value="CHOLINE/ETHANOALAMINE KINASE"/>
    <property type="match status" value="1"/>
</dbReference>
<dbReference type="CDD" id="cd05151">
    <property type="entry name" value="ChoK-like"/>
    <property type="match status" value="1"/>
</dbReference>
<dbReference type="Pfam" id="PF01636">
    <property type="entry name" value="APH"/>
    <property type="match status" value="1"/>
</dbReference>
<keyword evidence="2" id="KW-0418">Kinase</keyword>
<gene>
    <name evidence="2" type="ORF">D9V37_09110</name>
</gene>
<dbReference type="SUPFAM" id="SSF56112">
    <property type="entry name" value="Protein kinase-like (PK-like)"/>
    <property type="match status" value="1"/>
</dbReference>
<dbReference type="Gene3D" id="3.30.200.20">
    <property type="entry name" value="Phosphorylase Kinase, domain 1"/>
    <property type="match status" value="1"/>
</dbReference>
<evidence type="ECO:0000313" key="2">
    <source>
        <dbReference type="EMBL" id="RLV50016.1"/>
    </source>
</evidence>
<dbReference type="AlphaFoldDB" id="A0A3L8P3P5"/>
<feature type="domain" description="Aminoglycoside phosphotransferase" evidence="1">
    <location>
        <begin position="25"/>
        <end position="240"/>
    </location>
</feature>
<dbReference type="PANTHER" id="PTHR22603:SF66">
    <property type="entry name" value="ETHANOLAMINE KINASE"/>
    <property type="match status" value="1"/>
</dbReference>
<dbReference type="OrthoDB" id="179763at2"/>
<dbReference type="RefSeq" id="WP_121805780.1">
    <property type="nucleotide sequence ID" value="NZ_RDBE01000006.1"/>
</dbReference>
<proteinExistence type="predicted"/>
<dbReference type="InterPro" id="IPR002575">
    <property type="entry name" value="Aminoglycoside_PTrfase"/>
</dbReference>
<evidence type="ECO:0000313" key="3">
    <source>
        <dbReference type="Proteomes" id="UP000281708"/>
    </source>
</evidence>
<keyword evidence="3" id="KW-1185">Reference proteome</keyword>
<dbReference type="Gene3D" id="3.90.1200.10">
    <property type="match status" value="1"/>
</dbReference>
<dbReference type="EMBL" id="RDBE01000006">
    <property type="protein sequence ID" value="RLV50016.1"/>
    <property type="molecule type" value="Genomic_DNA"/>
</dbReference>
<sequence length="306" mass="33183">MAPAAEESATAALDRIALLADPARTVEPLPGGLTNLNLKVTTQAGVYVARFSDESSAALGIDRDAEHVNSLAAERAGVGAPVLDHRADLGVLVIGFIEGRTLGPADVREPAMAPRLAAAVRTLHEGPAFRGRFDMVERQAAYLRTVTERGYRLPDGYADHAATLAEVTAALAVRDEGLVPCHNDLLAENFIDDGERVWIIDYEYSGMNDACFELGNIGYESGLDPDGLTALVDAYYGRHRRSRVARARLLGAVGQYGWTLWGVIQHEVSALDFDFWAWSLEHYERAVALLTSEELPRLLADAQVAD</sequence>
<accession>A0A3L8P3P5</accession>
<name>A0A3L8P3P5_9ACTN</name>